<dbReference type="GO" id="GO:0000978">
    <property type="term" value="F:RNA polymerase II cis-regulatory region sequence-specific DNA binding"/>
    <property type="evidence" value="ECO:0007669"/>
    <property type="project" value="TreeGrafter"/>
</dbReference>
<dbReference type="PANTHER" id="PTHR24082">
    <property type="entry name" value="NUCLEAR HORMONE RECEPTOR"/>
    <property type="match status" value="1"/>
</dbReference>
<dbReference type="OrthoDB" id="6355676at2759"/>
<evidence type="ECO:0000256" key="2">
    <source>
        <dbReference type="ARBA" id="ARBA00022771"/>
    </source>
</evidence>
<evidence type="ECO:0000256" key="7">
    <source>
        <dbReference type="ARBA" id="ARBA00023170"/>
    </source>
</evidence>
<dbReference type="InterPro" id="IPR050234">
    <property type="entry name" value="Nuclear_hormone_rcpt_NR1"/>
</dbReference>
<evidence type="ECO:0000256" key="3">
    <source>
        <dbReference type="ARBA" id="ARBA00022833"/>
    </source>
</evidence>
<keyword evidence="4" id="KW-0805">Transcription regulation</keyword>
<feature type="region of interest" description="Disordered" evidence="8">
    <location>
        <begin position="105"/>
        <end position="125"/>
    </location>
</feature>
<dbReference type="GO" id="GO:0008270">
    <property type="term" value="F:zinc ion binding"/>
    <property type="evidence" value="ECO:0007669"/>
    <property type="project" value="UniProtKB-KW"/>
</dbReference>
<gene>
    <name evidence="9" type="ORF">ONB1V03_LOCUS6787</name>
</gene>
<evidence type="ECO:0000256" key="1">
    <source>
        <dbReference type="ARBA" id="ARBA00022723"/>
    </source>
</evidence>
<keyword evidence="1" id="KW-0479">Metal-binding</keyword>
<protein>
    <submittedName>
        <fullName evidence="9">Uncharacterized protein</fullName>
    </submittedName>
</protein>
<reference evidence="9" key="1">
    <citation type="submission" date="2020-11" db="EMBL/GenBank/DDBJ databases">
        <authorList>
            <person name="Tran Van P."/>
        </authorList>
    </citation>
    <scope>NUCLEOTIDE SEQUENCE</scope>
</reference>
<keyword evidence="6" id="KW-0804">Transcription</keyword>
<keyword evidence="7" id="KW-0675">Receptor</keyword>
<proteinExistence type="predicted"/>
<dbReference type="InterPro" id="IPR035500">
    <property type="entry name" value="NHR-like_dom_sf"/>
</dbReference>
<keyword evidence="2" id="KW-0863">Zinc-finger</keyword>
<name>A0A7R9LXM2_9ACAR</name>
<feature type="compositionally biased region" description="Acidic residues" evidence="8">
    <location>
        <begin position="109"/>
        <end position="121"/>
    </location>
</feature>
<evidence type="ECO:0000313" key="9">
    <source>
        <dbReference type="EMBL" id="CAD7648502.1"/>
    </source>
</evidence>
<evidence type="ECO:0000313" key="10">
    <source>
        <dbReference type="Proteomes" id="UP000728032"/>
    </source>
</evidence>
<evidence type="ECO:0000256" key="6">
    <source>
        <dbReference type="ARBA" id="ARBA00023163"/>
    </source>
</evidence>
<dbReference type="EMBL" id="OC918017">
    <property type="protein sequence ID" value="CAD7648502.1"/>
    <property type="molecule type" value="Genomic_DNA"/>
</dbReference>
<sequence>MPLRIRLNKCVAVGMRKESILNDEEKQYRRQLIEENRKKRLYLRNNKNKQNMNAFEENIDTELDEQNICNNNSSNDDCIGSHQIDSNEFIDELVDCNNTCDENNINENDCSDDNNGEETESIDSNTNSIESALPLVVMGSPTSNIFTDMEGIRLLELFRSSGAFQRILVPLSEITTQIDNYPQLYPILDKFFDKEIRNCITLSKNLSTFEVMCENDRLSLVKYGCVDIMCLRSAAYYHRLNEYWTIFLDQNHSFLIKLDVMKYVKIDMYYVYKTHFTRICSECDSDL</sequence>
<dbReference type="GO" id="GO:0004879">
    <property type="term" value="F:nuclear receptor activity"/>
    <property type="evidence" value="ECO:0007669"/>
    <property type="project" value="TreeGrafter"/>
</dbReference>
<dbReference type="AlphaFoldDB" id="A0A7R9LXM2"/>
<evidence type="ECO:0000256" key="4">
    <source>
        <dbReference type="ARBA" id="ARBA00023015"/>
    </source>
</evidence>
<evidence type="ECO:0000256" key="8">
    <source>
        <dbReference type="SAM" id="MobiDB-lite"/>
    </source>
</evidence>
<keyword evidence="5" id="KW-0238">DNA-binding</keyword>
<dbReference type="PANTHER" id="PTHR24082:SF507">
    <property type="entry name" value="BILE ACID RECEPTOR-RELATED"/>
    <property type="match status" value="1"/>
</dbReference>
<accession>A0A7R9LXM2</accession>
<keyword evidence="10" id="KW-1185">Reference proteome</keyword>
<keyword evidence="3" id="KW-0862">Zinc</keyword>
<dbReference type="GO" id="GO:0000122">
    <property type="term" value="P:negative regulation of transcription by RNA polymerase II"/>
    <property type="evidence" value="ECO:0007669"/>
    <property type="project" value="TreeGrafter"/>
</dbReference>
<evidence type="ECO:0000256" key="5">
    <source>
        <dbReference type="ARBA" id="ARBA00023125"/>
    </source>
</evidence>
<dbReference type="EMBL" id="CAJPVJ010003192">
    <property type="protein sequence ID" value="CAG2167278.1"/>
    <property type="molecule type" value="Genomic_DNA"/>
</dbReference>
<feature type="non-terminal residue" evidence="9">
    <location>
        <position position="1"/>
    </location>
</feature>
<dbReference type="GO" id="GO:0030154">
    <property type="term" value="P:cell differentiation"/>
    <property type="evidence" value="ECO:0007669"/>
    <property type="project" value="TreeGrafter"/>
</dbReference>
<organism evidence="9">
    <name type="scientific">Oppiella nova</name>
    <dbReference type="NCBI Taxonomy" id="334625"/>
    <lineage>
        <taxon>Eukaryota</taxon>
        <taxon>Metazoa</taxon>
        <taxon>Ecdysozoa</taxon>
        <taxon>Arthropoda</taxon>
        <taxon>Chelicerata</taxon>
        <taxon>Arachnida</taxon>
        <taxon>Acari</taxon>
        <taxon>Acariformes</taxon>
        <taxon>Sarcoptiformes</taxon>
        <taxon>Oribatida</taxon>
        <taxon>Brachypylina</taxon>
        <taxon>Oppioidea</taxon>
        <taxon>Oppiidae</taxon>
        <taxon>Oppiella</taxon>
    </lineage>
</organism>
<dbReference type="Gene3D" id="1.10.565.10">
    <property type="entry name" value="Retinoid X Receptor"/>
    <property type="match status" value="1"/>
</dbReference>
<dbReference type="SUPFAM" id="SSF48508">
    <property type="entry name" value="Nuclear receptor ligand-binding domain"/>
    <property type="match status" value="1"/>
</dbReference>
<dbReference type="GO" id="GO:0045944">
    <property type="term" value="P:positive regulation of transcription by RNA polymerase II"/>
    <property type="evidence" value="ECO:0007669"/>
    <property type="project" value="TreeGrafter"/>
</dbReference>
<dbReference type="Proteomes" id="UP000728032">
    <property type="component" value="Unassembled WGS sequence"/>
</dbReference>